<comment type="caution">
    <text evidence="2">The sequence shown here is derived from an EMBL/GenBank/DDBJ whole genome shotgun (WGS) entry which is preliminary data.</text>
</comment>
<dbReference type="Proteomes" id="UP000544090">
    <property type="component" value="Unassembled WGS sequence"/>
</dbReference>
<organism evidence="2 3">
    <name type="scientific">Arthrobacter mobilis</name>
    <dbReference type="NCBI Taxonomy" id="2724944"/>
    <lineage>
        <taxon>Bacteria</taxon>
        <taxon>Bacillati</taxon>
        <taxon>Actinomycetota</taxon>
        <taxon>Actinomycetes</taxon>
        <taxon>Micrococcales</taxon>
        <taxon>Micrococcaceae</taxon>
        <taxon>Arthrobacter</taxon>
    </lineage>
</organism>
<keyword evidence="1" id="KW-0732">Signal</keyword>
<dbReference type="RefSeq" id="WP_168485540.1">
    <property type="nucleotide sequence ID" value="NZ_JAAZSQ010000004.1"/>
</dbReference>
<feature type="chain" id="PRO_5031113740" evidence="1">
    <location>
        <begin position="24"/>
        <end position="153"/>
    </location>
</feature>
<evidence type="ECO:0000313" key="3">
    <source>
        <dbReference type="Proteomes" id="UP000544090"/>
    </source>
</evidence>
<keyword evidence="3" id="KW-1185">Reference proteome</keyword>
<evidence type="ECO:0000313" key="2">
    <source>
        <dbReference type="EMBL" id="NKX54197.1"/>
    </source>
</evidence>
<evidence type="ECO:0000256" key="1">
    <source>
        <dbReference type="SAM" id="SignalP"/>
    </source>
</evidence>
<sequence>MKKWLISTALASSIAGLAGPAVAAAPTPVDSDLPKFIQNACKGFKIEGEITGEEKVLAFPDGGFIVIAPNQEVTLTANGNTFTSVITGSFHVSTDAEGNTVFTGTGRNLLTRSNGLFLTIGNISFTFDEKGKLVEEFALDGPGQVIDVCAALS</sequence>
<name>A0A7X6HEI2_9MICC</name>
<dbReference type="EMBL" id="JAAZSQ010000004">
    <property type="protein sequence ID" value="NKX54197.1"/>
    <property type="molecule type" value="Genomic_DNA"/>
</dbReference>
<gene>
    <name evidence="2" type="ORF">HGG74_06500</name>
</gene>
<dbReference type="AlphaFoldDB" id="A0A7X6HEI2"/>
<protein>
    <submittedName>
        <fullName evidence="2">Uncharacterized protein</fullName>
    </submittedName>
</protein>
<reference evidence="2 3" key="1">
    <citation type="submission" date="2020-04" db="EMBL/GenBank/DDBJ databases">
        <title>Arthrobacter sp. nov.</title>
        <authorList>
            <person name="Liu S."/>
        </authorList>
    </citation>
    <scope>NUCLEOTIDE SEQUENCE [LARGE SCALE GENOMIC DNA]</scope>
    <source>
        <strain evidence="2 3">E918</strain>
    </source>
</reference>
<accession>A0A7X6HEI2</accession>
<feature type="signal peptide" evidence="1">
    <location>
        <begin position="1"/>
        <end position="23"/>
    </location>
</feature>
<proteinExistence type="predicted"/>